<dbReference type="PANTHER" id="PTHR37610">
    <property type="entry name" value="CCHC-TYPE DOMAIN-CONTAINING PROTEIN"/>
    <property type="match status" value="1"/>
</dbReference>
<protein>
    <submittedName>
        <fullName evidence="3">Uncharacterized protein</fullName>
    </submittedName>
</protein>
<gene>
    <name evidence="3" type="ORF">FSB_LOCUS6941</name>
</gene>
<evidence type="ECO:0000259" key="2">
    <source>
        <dbReference type="Pfam" id="PF22936"/>
    </source>
</evidence>
<dbReference type="EMBL" id="OIVN01000365">
    <property type="protein sequence ID" value="SPC79059.1"/>
    <property type="molecule type" value="Genomic_DNA"/>
</dbReference>
<proteinExistence type="predicted"/>
<name>A0A2N9EWT2_FAGSY</name>
<feature type="domain" description="Retrovirus-related Pol polyprotein from transposon TNT 1-94-like beta-barrel" evidence="2">
    <location>
        <begin position="288"/>
        <end position="342"/>
    </location>
</feature>
<accession>A0A2N9EWT2</accession>
<evidence type="ECO:0000313" key="3">
    <source>
        <dbReference type="EMBL" id="SPC79059.1"/>
    </source>
</evidence>
<reference evidence="3" key="1">
    <citation type="submission" date="2018-02" db="EMBL/GenBank/DDBJ databases">
        <authorList>
            <person name="Cohen D.B."/>
            <person name="Kent A.D."/>
        </authorList>
    </citation>
    <scope>NUCLEOTIDE SEQUENCE</scope>
</reference>
<dbReference type="Pfam" id="PF14244">
    <property type="entry name" value="Retrotran_gag_3"/>
    <property type="match status" value="1"/>
</dbReference>
<sequence length="382" mass="42101">MGEATPSPTTVTIQQDNMSLQITPEKLNGSNYSTWSQSVEMYITGRGKVQYLTGKKPKPVETDAAYPKWVEENAMVKSWLLNSMTSNVRAVFLRLPTAHDVWDAVSQTYFIGKDASQMYELRCRAHETRQNGKSLADYYGALQLIWQELDYLRSSAMTCSADAAVQKKEIEEDRLYDFLASLDPSLDPVRSQVLAQDPLPSVRNAFAFVRREELRQATMMAIKFHDGFAMVAGASSRPLPIVPDMSFGNSRPPSVSPGSKISSNRKCTYYQSAQQVSLANASTSSGNTGTSDHMTNDSKLFTLYTTTPRNTVKVANGLSTPVLGAGSIPLSSSLSLSSVLHDILTKKLIGLGRERGGLYYLDLKRSTCVRGWTCVSSGNRRV</sequence>
<dbReference type="AlphaFoldDB" id="A0A2N9EWT2"/>
<dbReference type="PANTHER" id="PTHR37610:SF47">
    <property type="entry name" value="RETROTRANSPOSON COPIA-LIKE N-TERMINAL DOMAIN-CONTAINING PROTEIN"/>
    <property type="match status" value="1"/>
</dbReference>
<feature type="domain" description="Retrotransposon Copia-like N-terminal" evidence="1">
    <location>
        <begin position="15"/>
        <end position="59"/>
    </location>
</feature>
<dbReference type="InterPro" id="IPR054722">
    <property type="entry name" value="PolX-like_BBD"/>
</dbReference>
<evidence type="ECO:0000259" key="1">
    <source>
        <dbReference type="Pfam" id="PF14244"/>
    </source>
</evidence>
<dbReference type="Pfam" id="PF22936">
    <property type="entry name" value="Pol_BBD"/>
    <property type="match status" value="1"/>
</dbReference>
<dbReference type="InterPro" id="IPR029472">
    <property type="entry name" value="Copia-like_N"/>
</dbReference>
<organism evidence="3">
    <name type="scientific">Fagus sylvatica</name>
    <name type="common">Beechnut</name>
    <dbReference type="NCBI Taxonomy" id="28930"/>
    <lineage>
        <taxon>Eukaryota</taxon>
        <taxon>Viridiplantae</taxon>
        <taxon>Streptophyta</taxon>
        <taxon>Embryophyta</taxon>
        <taxon>Tracheophyta</taxon>
        <taxon>Spermatophyta</taxon>
        <taxon>Magnoliopsida</taxon>
        <taxon>eudicotyledons</taxon>
        <taxon>Gunneridae</taxon>
        <taxon>Pentapetalae</taxon>
        <taxon>rosids</taxon>
        <taxon>fabids</taxon>
        <taxon>Fagales</taxon>
        <taxon>Fagaceae</taxon>
        <taxon>Fagus</taxon>
    </lineage>
</organism>